<reference evidence="1 2" key="1">
    <citation type="submission" date="2020-08" db="EMBL/GenBank/DDBJ databases">
        <title>The genome sequence of Novosphingobium flavum 4Y4.</title>
        <authorList>
            <person name="Liu Y."/>
        </authorList>
    </citation>
    <scope>NUCLEOTIDE SEQUENCE [LARGE SCALE GENOMIC DNA]</scope>
    <source>
        <strain evidence="1 2">4Y4</strain>
    </source>
</reference>
<proteinExistence type="predicted"/>
<organism evidence="1 2">
    <name type="scientific">Novosphingobium aerophilum</name>
    <dbReference type="NCBI Taxonomy" id="2839843"/>
    <lineage>
        <taxon>Bacteria</taxon>
        <taxon>Pseudomonadati</taxon>
        <taxon>Pseudomonadota</taxon>
        <taxon>Alphaproteobacteria</taxon>
        <taxon>Sphingomonadales</taxon>
        <taxon>Sphingomonadaceae</taxon>
        <taxon>Novosphingobium</taxon>
    </lineage>
</organism>
<dbReference type="GO" id="GO:0016740">
    <property type="term" value="F:transferase activity"/>
    <property type="evidence" value="ECO:0007669"/>
    <property type="project" value="UniProtKB-KW"/>
</dbReference>
<dbReference type="InterPro" id="IPR027417">
    <property type="entry name" value="P-loop_NTPase"/>
</dbReference>
<gene>
    <name evidence="1" type="ORF">H7F49_01415</name>
</gene>
<dbReference type="Proteomes" id="UP000520156">
    <property type="component" value="Unassembled WGS sequence"/>
</dbReference>
<protein>
    <submittedName>
        <fullName evidence="1">Sulfotransferase</fullName>
    </submittedName>
</protein>
<evidence type="ECO:0000313" key="2">
    <source>
        <dbReference type="Proteomes" id="UP000520156"/>
    </source>
</evidence>
<accession>A0A7X1KAP8</accession>
<dbReference type="InterPro" id="IPR052736">
    <property type="entry name" value="Stf3_sulfotransferase"/>
</dbReference>
<name>A0A7X1KAP8_9SPHN</name>
<keyword evidence="2" id="KW-1185">Reference proteome</keyword>
<dbReference type="Gene3D" id="3.40.50.300">
    <property type="entry name" value="P-loop containing nucleotide triphosphate hydrolases"/>
    <property type="match status" value="1"/>
</dbReference>
<sequence>MLDTETLLAAAREQTGLSDFGDPSFREGLDALVDALNREARLSEAGVGRVAGSIVTTLAQRLQVEDYLKANPALLDAPIERPTFLFGLPRTGTTLAINLLSADPARRVFMRWEAFNTVPPAAPGALRSDPRCLAEQARLDGSKQYLPHIAAMHWENADSSTECQFAMSPSFCAQLFESQYHVPSYSDWLHNADYVPAFRYHKRLMQLLQGNNPGHWTFKNPWHPLFLEGLTTVYPDAQLIMTHRDPADVVASACSLIFAVRKMFSDEVDPIACGTAQLRTFDAMIARVRAFEDKHGRDAIHHIEYKALTGDPIGEMRKAYARFGTPFTAEVEAAMQGVLDDNPQGKHGKHEYRLEDYGLTREQVYDHFGDYIERYGIAIRR</sequence>
<dbReference type="SUPFAM" id="SSF52540">
    <property type="entry name" value="P-loop containing nucleoside triphosphate hydrolases"/>
    <property type="match status" value="1"/>
</dbReference>
<dbReference type="PANTHER" id="PTHR36451">
    <property type="entry name" value="PAPS-DEPENDENT SULFOTRANSFERASE STF3"/>
    <property type="match status" value="1"/>
</dbReference>
<dbReference type="EMBL" id="JACLAU010000001">
    <property type="protein sequence ID" value="MBC2650360.1"/>
    <property type="molecule type" value="Genomic_DNA"/>
</dbReference>
<evidence type="ECO:0000313" key="1">
    <source>
        <dbReference type="EMBL" id="MBC2650360.1"/>
    </source>
</evidence>
<keyword evidence="1" id="KW-0808">Transferase</keyword>
<dbReference type="AlphaFoldDB" id="A0A7X1KAP8"/>
<dbReference type="Pfam" id="PF13469">
    <property type="entry name" value="Sulfotransfer_3"/>
    <property type="match status" value="1"/>
</dbReference>
<dbReference type="RefSeq" id="WP_185681760.1">
    <property type="nucleotide sequence ID" value="NZ_JACLAU010000001.1"/>
</dbReference>
<comment type="caution">
    <text evidence="1">The sequence shown here is derived from an EMBL/GenBank/DDBJ whole genome shotgun (WGS) entry which is preliminary data.</text>
</comment>
<dbReference type="PANTHER" id="PTHR36451:SF1">
    <property type="entry name" value="OMEGA-HYDROXY-BETA-DIHYDROMENAQUINONE-9 SULFOTRANSFERASE STF3"/>
    <property type="match status" value="1"/>
</dbReference>